<dbReference type="SUPFAM" id="SSF54593">
    <property type="entry name" value="Glyoxalase/Bleomycin resistance protein/Dihydroxybiphenyl dioxygenase"/>
    <property type="match status" value="1"/>
</dbReference>
<dbReference type="InterPro" id="IPR037523">
    <property type="entry name" value="VOC_core"/>
</dbReference>
<dbReference type="PROSITE" id="PS51819">
    <property type="entry name" value="VOC"/>
    <property type="match status" value="1"/>
</dbReference>
<dbReference type="Gene3D" id="3.10.180.10">
    <property type="entry name" value="2,3-Dihydroxybiphenyl 1,2-Dioxygenase, domain 1"/>
    <property type="match status" value="1"/>
</dbReference>
<dbReference type="PANTHER" id="PTHR36503:SF1">
    <property type="entry name" value="BLR2520 PROTEIN"/>
    <property type="match status" value="1"/>
</dbReference>
<dbReference type="PANTHER" id="PTHR36503">
    <property type="entry name" value="BLR2520 PROTEIN"/>
    <property type="match status" value="1"/>
</dbReference>
<evidence type="ECO:0000313" key="2">
    <source>
        <dbReference type="Proteomes" id="UP000887566"/>
    </source>
</evidence>
<dbReference type="AlphaFoldDB" id="A0A914VWB4"/>
<name>A0A914VWB4_9BILA</name>
<accession>A0A914VWB4</accession>
<sequence>MTQTMPAPRMTLITLGVNDLKLSTKFYQEGLGWPLSKISNDHVSFFDLEGIRLGLYGKAQLAEDAHAELGENNKLQLVPSEAQQLPFNGITMAHNVNSEEEVDRIIQIAVKAGAKLQASPSKKPWGYTGYFRDPDGYFWEVACCPAFPV</sequence>
<evidence type="ECO:0000313" key="3">
    <source>
        <dbReference type="WBParaSite" id="PSAMB.scaffold2526size22724.g18162.t1"/>
    </source>
</evidence>
<dbReference type="InterPro" id="IPR029068">
    <property type="entry name" value="Glyas_Bleomycin-R_OHBP_Dase"/>
</dbReference>
<dbReference type="Pfam" id="PF00903">
    <property type="entry name" value="Glyoxalase"/>
    <property type="match status" value="1"/>
</dbReference>
<dbReference type="WBParaSite" id="PSAMB.scaffold2526size22724.g18162.t1">
    <property type="protein sequence ID" value="PSAMB.scaffold2526size22724.g18162.t1"/>
    <property type="gene ID" value="PSAMB.scaffold2526size22724.g18162"/>
</dbReference>
<evidence type="ECO:0000259" key="1">
    <source>
        <dbReference type="PROSITE" id="PS51819"/>
    </source>
</evidence>
<feature type="domain" description="VOC" evidence="1">
    <location>
        <begin position="9"/>
        <end position="144"/>
    </location>
</feature>
<protein>
    <submittedName>
        <fullName evidence="3">VOC domain-containing protein</fullName>
    </submittedName>
</protein>
<dbReference type="InterPro" id="IPR004360">
    <property type="entry name" value="Glyas_Fos-R_dOase_dom"/>
</dbReference>
<organism evidence="2 3">
    <name type="scientific">Plectus sambesii</name>
    <dbReference type="NCBI Taxonomy" id="2011161"/>
    <lineage>
        <taxon>Eukaryota</taxon>
        <taxon>Metazoa</taxon>
        <taxon>Ecdysozoa</taxon>
        <taxon>Nematoda</taxon>
        <taxon>Chromadorea</taxon>
        <taxon>Plectida</taxon>
        <taxon>Plectina</taxon>
        <taxon>Plectoidea</taxon>
        <taxon>Plectidae</taxon>
        <taxon>Plectus</taxon>
    </lineage>
</organism>
<proteinExistence type="predicted"/>
<keyword evidence="2" id="KW-1185">Reference proteome</keyword>
<dbReference type="Proteomes" id="UP000887566">
    <property type="component" value="Unplaced"/>
</dbReference>
<reference evidence="3" key="1">
    <citation type="submission" date="2022-11" db="UniProtKB">
        <authorList>
            <consortium name="WormBaseParasite"/>
        </authorList>
    </citation>
    <scope>IDENTIFICATION</scope>
</reference>